<reference evidence="2 3" key="2">
    <citation type="journal article" date="2013" name="PLoS Genet.">
        <title>Comparative genome structure, secondary metabolite, and effector coding capacity across Cochliobolus pathogens.</title>
        <authorList>
            <person name="Condon B.J."/>
            <person name="Leng Y."/>
            <person name="Wu D."/>
            <person name="Bushley K.E."/>
            <person name="Ohm R.A."/>
            <person name="Otillar R."/>
            <person name="Martin J."/>
            <person name="Schackwitz W."/>
            <person name="Grimwood J."/>
            <person name="MohdZainudin N."/>
            <person name="Xue C."/>
            <person name="Wang R."/>
            <person name="Manning V.A."/>
            <person name="Dhillon B."/>
            <person name="Tu Z.J."/>
            <person name="Steffenson B.J."/>
            <person name="Salamov A."/>
            <person name="Sun H."/>
            <person name="Lowry S."/>
            <person name="LaButti K."/>
            <person name="Han J."/>
            <person name="Copeland A."/>
            <person name="Lindquist E."/>
            <person name="Barry K."/>
            <person name="Schmutz J."/>
            <person name="Baker S.E."/>
            <person name="Ciuffetti L.M."/>
            <person name="Grigoriev I.V."/>
            <person name="Zhong S."/>
            <person name="Turgeon B.G."/>
        </authorList>
    </citation>
    <scope>NUCLEOTIDE SEQUENCE [LARGE SCALE GENOMIC DNA]</scope>
    <source>
        <strain evidence="3">28A</strain>
    </source>
</reference>
<evidence type="ECO:0000313" key="2">
    <source>
        <dbReference type="EMBL" id="EOA85417.1"/>
    </source>
</evidence>
<gene>
    <name evidence="2" type="ORF">SETTUDRAFT_89812</name>
</gene>
<reference evidence="2 3" key="1">
    <citation type="journal article" date="2012" name="PLoS Pathog.">
        <title>Diverse lifestyles and strategies of plant pathogenesis encoded in the genomes of eighteen Dothideomycetes fungi.</title>
        <authorList>
            <person name="Ohm R.A."/>
            <person name="Feau N."/>
            <person name="Henrissat B."/>
            <person name="Schoch C.L."/>
            <person name="Horwitz B.A."/>
            <person name="Barry K.W."/>
            <person name="Condon B.J."/>
            <person name="Copeland A.C."/>
            <person name="Dhillon B."/>
            <person name="Glaser F."/>
            <person name="Hesse C.N."/>
            <person name="Kosti I."/>
            <person name="LaButti K."/>
            <person name="Lindquist E.A."/>
            <person name="Lucas S."/>
            <person name="Salamov A.A."/>
            <person name="Bradshaw R.E."/>
            <person name="Ciuffetti L."/>
            <person name="Hamelin R.C."/>
            <person name="Kema G.H.J."/>
            <person name="Lawrence C."/>
            <person name="Scott J.A."/>
            <person name="Spatafora J.W."/>
            <person name="Turgeon B.G."/>
            <person name="de Wit P.J.G.M."/>
            <person name="Zhong S."/>
            <person name="Goodwin S.B."/>
            <person name="Grigoriev I.V."/>
        </authorList>
    </citation>
    <scope>NUCLEOTIDE SEQUENCE [LARGE SCALE GENOMIC DNA]</scope>
    <source>
        <strain evidence="3">28A</strain>
    </source>
</reference>
<dbReference type="Proteomes" id="UP000016935">
    <property type="component" value="Unassembled WGS sequence"/>
</dbReference>
<proteinExistence type="predicted"/>
<accession>R0KAZ2</accession>
<dbReference type="GeneID" id="19405797"/>
<dbReference type="HOGENOM" id="CLU_064143_0_0_1"/>
<feature type="region of interest" description="Disordered" evidence="1">
    <location>
        <begin position="108"/>
        <end position="132"/>
    </location>
</feature>
<name>R0KAZ2_EXST2</name>
<organism evidence="2 3">
    <name type="scientific">Exserohilum turcicum (strain 28A)</name>
    <name type="common">Northern leaf blight fungus</name>
    <name type="synonym">Setosphaeria turcica</name>
    <dbReference type="NCBI Taxonomy" id="671987"/>
    <lineage>
        <taxon>Eukaryota</taxon>
        <taxon>Fungi</taxon>
        <taxon>Dikarya</taxon>
        <taxon>Ascomycota</taxon>
        <taxon>Pezizomycotina</taxon>
        <taxon>Dothideomycetes</taxon>
        <taxon>Pleosporomycetidae</taxon>
        <taxon>Pleosporales</taxon>
        <taxon>Pleosporineae</taxon>
        <taxon>Pleosporaceae</taxon>
        <taxon>Exserohilum</taxon>
    </lineage>
</organism>
<dbReference type="EMBL" id="KB908703">
    <property type="protein sequence ID" value="EOA85417.1"/>
    <property type="molecule type" value="Genomic_DNA"/>
</dbReference>
<dbReference type="RefSeq" id="XP_008027813.1">
    <property type="nucleotide sequence ID" value="XM_008029622.1"/>
</dbReference>
<dbReference type="AlphaFoldDB" id="R0KAZ2"/>
<sequence length="368" mass="40767">MTAKVPASDTYRKLHRAMTPAEKHAKQQLLDDQVSFIIVMRDNNKPDVYGQTSTTCGPLPWSAVATAYNERYNVSVTPAAMEKRARQHRDEWLENNPTYPTKIEYAKKARTPRTSATSGIVKTGAPRARGSVENGVRRAMATGITVRPWRGGEATQASFYNNRIGGWLPPCGIREQANIQEYMKSASISHTRVAIEIVDAHGVSLGSVTADREAIRTSSAVLRGCLDDNTGMKMQLRGPSVDAVRWYIHCVSLGMMVDFSKYGNCDSASLVELYCLATQLGDDHVRELVLHQWQLFAEQNAEMELEIDDLNLLFESTEDGDPARDWWVETVCASGLAGQLLEMARHPALATQMRTLPSSEICLDMGGD</sequence>
<evidence type="ECO:0000313" key="3">
    <source>
        <dbReference type="Proteomes" id="UP000016935"/>
    </source>
</evidence>
<keyword evidence="3" id="KW-1185">Reference proteome</keyword>
<evidence type="ECO:0000256" key="1">
    <source>
        <dbReference type="SAM" id="MobiDB-lite"/>
    </source>
</evidence>
<protein>
    <submittedName>
        <fullName evidence="2">Uncharacterized protein</fullName>
    </submittedName>
</protein>
<dbReference type="OrthoDB" id="3799546at2759"/>